<comment type="caution">
    <text evidence="1">The sequence shown here is derived from an EMBL/GenBank/DDBJ whole genome shotgun (WGS) entry which is preliminary data.</text>
</comment>
<proteinExistence type="predicted"/>
<organism evidence="1 2">
    <name type="scientific">Halospeciosus flavus</name>
    <dbReference type="NCBI Taxonomy" id="3032283"/>
    <lineage>
        <taxon>Archaea</taxon>
        <taxon>Methanobacteriati</taxon>
        <taxon>Methanobacteriota</taxon>
        <taxon>Stenosarchaea group</taxon>
        <taxon>Halobacteria</taxon>
        <taxon>Halobacteriales</taxon>
        <taxon>Halobacteriaceae</taxon>
        <taxon>Halospeciosus</taxon>
    </lineage>
</organism>
<name>A0ABD5Z9E5_9EURY</name>
<evidence type="ECO:0000313" key="2">
    <source>
        <dbReference type="Proteomes" id="UP001596447"/>
    </source>
</evidence>
<sequence length="179" mass="18553">MSGGSPAGGKSPEFLGRAAAAERSGERLAHLRQVTDLPTEVGDVLAEVGAGLSGVAGEHVHVVLQAPNTRLVGLAEGVQFSADVVDVLADGRGLVTDVRHLVPEGGDVLTEGGPSVACVVGRRPDRVEFVVDVVEACLRLGEEVRPVLVDDLLQHVGVRGEVLHPRLEVAESDRDALAG</sequence>
<protein>
    <submittedName>
        <fullName evidence="1">Uncharacterized protein</fullName>
    </submittedName>
</protein>
<evidence type="ECO:0000313" key="1">
    <source>
        <dbReference type="EMBL" id="MFC7201816.1"/>
    </source>
</evidence>
<dbReference type="AlphaFoldDB" id="A0ABD5Z9E5"/>
<gene>
    <name evidence="1" type="ORF">ACFQJ9_20850</name>
</gene>
<dbReference type="EMBL" id="JBHTAR010000012">
    <property type="protein sequence ID" value="MFC7201816.1"/>
    <property type="molecule type" value="Genomic_DNA"/>
</dbReference>
<reference evidence="1 2" key="1">
    <citation type="journal article" date="2019" name="Int. J. Syst. Evol. Microbiol.">
        <title>The Global Catalogue of Microorganisms (GCM) 10K type strain sequencing project: providing services to taxonomists for standard genome sequencing and annotation.</title>
        <authorList>
            <consortium name="The Broad Institute Genomics Platform"/>
            <consortium name="The Broad Institute Genome Sequencing Center for Infectious Disease"/>
            <person name="Wu L."/>
            <person name="Ma J."/>
        </authorList>
    </citation>
    <scope>NUCLEOTIDE SEQUENCE [LARGE SCALE GENOMIC DNA]</scope>
    <source>
        <strain evidence="1 2">XZGYJ-43</strain>
    </source>
</reference>
<dbReference type="Proteomes" id="UP001596447">
    <property type="component" value="Unassembled WGS sequence"/>
</dbReference>
<dbReference type="RefSeq" id="WP_279530375.1">
    <property type="nucleotide sequence ID" value="NZ_CP122314.1"/>
</dbReference>
<keyword evidence="2" id="KW-1185">Reference proteome</keyword>
<accession>A0ABD5Z9E5</accession>